<name>A0A2P8HXG5_9BACI</name>
<keyword evidence="3" id="KW-1185">Reference proteome</keyword>
<dbReference type="CDD" id="cd01309">
    <property type="entry name" value="Met_dep_hydrolase_C"/>
    <property type="match status" value="1"/>
</dbReference>
<organism evidence="2 3">
    <name type="scientific">Salsuginibacillus halophilus</name>
    <dbReference type="NCBI Taxonomy" id="517424"/>
    <lineage>
        <taxon>Bacteria</taxon>
        <taxon>Bacillati</taxon>
        <taxon>Bacillota</taxon>
        <taxon>Bacilli</taxon>
        <taxon>Bacillales</taxon>
        <taxon>Bacillaceae</taxon>
        <taxon>Salsuginibacillus</taxon>
    </lineage>
</organism>
<feature type="domain" description="Amidohydrolase-related" evidence="1">
    <location>
        <begin position="237"/>
        <end position="375"/>
    </location>
</feature>
<sequence length="380" mass="41063">MKAYINGRILNGDGRVAEGMALVVQQGKIHSVSALQDVPSEAERIDVTGCVLTPGLIDVHTHLGVHEEGIGKPGADFNETSDPITPSVRSLDGINPADEGFYNARKHGVTTVQVLPGSANVIGGEMCTVKTEGTLTDEMAITSPSGLKGALGENPKRVYGDQGKKPVTRMGIAALMRETFVEADHYRNQLAQGQDVQRDLHMEHVVKVLNHEIPLRVHAHRADDIATALRIKDEFQIPMTLEHGTEAHKIADRVAKSGVSVSVGPTMTPKSKVELSDKTWDTLRVLDELGVNIAITTDHPVISIENFVTSAATAVKHGLAEDIAWRAVTHQAAVHLGLGDRLGLLQAGREADFVIWDGHPLDYRTSVKETYIDGNCVYQA</sequence>
<protein>
    <submittedName>
        <fullName evidence="2">Imidazolonepropionase-like amidohydrolase</fullName>
    </submittedName>
</protein>
<dbReference type="Gene3D" id="3.20.20.140">
    <property type="entry name" value="Metal-dependent hydrolases"/>
    <property type="match status" value="1"/>
</dbReference>
<dbReference type="Proteomes" id="UP000242310">
    <property type="component" value="Unassembled WGS sequence"/>
</dbReference>
<reference evidence="2 3" key="1">
    <citation type="submission" date="2018-03" db="EMBL/GenBank/DDBJ databases">
        <title>Genomic Encyclopedia of Type Strains, Phase III (KMG-III): the genomes of soil and plant-associated and newly described type strains.</title>
        <authorList>
            <person name="Whitman W."/>
        </authorList>
    </citation>
    <scope>NUCLEOTIDE SEQUENCE [LARGE SCALE GENOMIC DNA]</scope>
    <source>
        <strain evidence="2 3">CGMCC 1.07653</strain>
    </source>
</reference>
<dbReference type="PANTHER" id="PTHR43135">
    <property type="entry name" value="ALPHA-D-RIBOSE 1-METHYLPHOSPHONATE 5-TRIPHOSPHATE DIPHOSPHATASE"/>
    <property type="match status" value="1"/>
</dbReference>
<accession>A0A2P8HXG5</accession>
<proteinExistence type="predicted"/>
<dbReference type="Pfam" id="PF01979">
    <property type="entry name" value="Amidohydro_1"/>
    <property type="match status" value="1"/>
</dbReference>
<keyword evidence="2" id="KW-0378">Hydrolase</keyword>
<comment type="caution">
    <text evidence="2">The sequence shown here is derived from an EMBL/GenBank/DDBJ whole genome shotgun (WGS) entry which is preliminary data.</text>
</comment>
<dbReference type="GO" id="GO:0016810">
    <property type="term" value="F:hydrolase activity, acting on carbon-nitrogen (but not peptide) bonds"/>
    <property type="evidence" value="ECO:0007669"/>
    <property type="project" value="InterPro"/>
</dbReference>
<dbReference type="InterPro" id="IPR032466">
    <property type="entry name" value="Metal_Hydrolase"/>
</dbReference>
<gene>
    <name evidence="2" type="ORF">B0H94_102150</name>
</gene>
<dbReference type="OrthoDB" id="9802793at2"/>
<evidence type="ECO:0000313" key="3">
    <source>
        <dbReference type="Proteomes" id="UP000242310"/>
    </source>
</evidence>
<dbReference type="RefSeq" id="WP_106587595.1">
    <property type="nucleotide sequence ID" value="NZ_PYAV01000002.1"/>
</dbReference>
<dbReference type="EMBL" id="PYAV01000002">
    <property type="protein sequence ID" value="PSL50874.1"/>
    <property type="molecule type" value="Genomic_DNA"/>
</dbReference>
<dbReference type="InterPro" id="IPR051781">
    <property type="entry name" value="Metallo-dep_Hydrolase"/>
</dbReference>
<dbReference type="SUPFAM" id="SSF51556">
    <property type="entry name" value="Metallo-dependent hydrolases"/>
    <property type="match status" value="1"/>
</dbReference>
<dbReference type="InterPro" id="IPR011059">
    <property type="entry name" value="Metal-dep_hydrolase_composite"/>
</dbReference>
<dbReference type="PANTHER" id="PTHR43135:SF3">
    <property type="entry name" value="ALPHA-D-RIBOSE 1-METHYLPHOSPHONATE 5-TRIPHOSPHATE DIPHOSPHATASE"/>
    <property type="match status" value="1"/>
</dbReference>
<dbReference type="SUPFAM" id="SSF51338">
    <property type="entry name" value="Composite domain of metallo-dependent hydrolases"/>
    <property type="match status" value="1"/>
</dbReference>
<dbReference type="AlphaFoldDB" id="A0A2P8HXG5"/>
<evidence type="ECO:0000259" key="1">
    <source>
        <dbReference type="Pfam" id="PF01979"/>
    </source>
</evidence>
<evidence type="ECO:0000313" key="2">
    <source>
        <dbReference type="EMBL" id="PSL50874.1"/>
    </source>
</evidence>
<dbReference type="InterPro" id="IPR006680">
    <property type="entry name" value="Amidohydro-rel"/>
</dbReference>